<feature type="region of interest" description="NMP" evidence="5">
    <location>
        <begin position="30"/>
        <end position="59"/>
    </location>
</feature>
<dbReference type="UniPathway" id="UPA00588">
    <property type="reaction ID" value="UER00649"/>
</dbReference>
<dbReference type="PRINTS" id="PR00094">
    <property type="entry name" value="ADENYLTKNASE"/>
</dbReference>
<comment type="caution">
    <text evidence="8">The sequence shown here is derived from an EMBL/GenBank/DDBJ whole genome shotgun (WGS) entry which is preliminary data.</text>
</comment>
<evidence type="ECO:0000256" key="5">
    <source>
        <dbReference type="HAMAP-Rule" id="MF_00235"/>
    </source>
</evidence>
<comment type="subunit">
    <text evidence="5 7">Monomer.</text>
</comment>
<dbReference type="InterPro" id="IPR000850">
    <property type="entry name" value="Adenylat/UMP-CMP_kin"/>
</dbReference>
<dbReference type="Pfam" id="PF00406">
    <property type="entry name" value="ADK"/>
    <property type="match status" value="1"/>
</dbReference>
<gene>
    <name evidence="5" type="primary">adk</name>
    <name evidence="8" type="ORF">FBZ96_1031155</name>
</gene>
<feature type="binding site" evidence="5">
    <location>
        <position position="31"/>
    </location>
    <ligand>
        <name>AMP</name>
        <dbReference type="ChEBI" id="CHEBI:456215"/>
    </ligand>
</feature>
<dbReference type="GO" id="GO:0005524">
    <property type="term" value="F:ATP binding"/>
    <property type="evidence" value="ECO:0007669"/>
    <property type="project" value="UniProtKB-UniRule"/>
</dbReference>
<comment type="pathway">
    <text evidence="5">Purine metabolism; AMP biosynthesis via salvage pathway; AMP from ADP: step 1/1.</text>
</comment>
<feature type="binding site" evidence="5">
    <location>
        <position position="148"/>
    </location>
    <ligand>
        <name>AMP</name>
        <dbReference type="ChEBI" id="CHEBI:456215"/>
    </ligand>
</feature>
<comment type="function">
    <text evidence="5">Catalyzes the reversible transfer of the terminal phosphate group between ATP and AMP. Plays an important role in cellular energy homeostasis and in adenine nucleotide metabolism.</text>
</comment>
<feature type="binding site" evidence="5">
    <location>
        <begin position="57"/>
        <end position="59"/>
    </location>
    <ligand>
        <name>AMP</name>
        <dbReference type="ChEBI" id="CHEBI:456215"/>
    </ligand>
</feature>
<dbReference type="CDD" id="cd01428">
    <property type="entry name" value="ADK"/>
    <property type="match status" value="1"/>
</dbReference>
<dbReference type="GO" id="GO:0005737">
    <property type="term" value="C:cytoplasm"/>
    <property type="evidence" value="ECO:0007669"/>
    <property type="project" value="UniProtKB-SubCell"/>
</dbReference>
<dbReference type="EC" id="2.7.4.3" evidence="5 7"/>
<dbReference type="InterPro" id="IPR033690">
    <property type="entry name" value="Adenylat_kinase_CS"/>
</dbReference>
<keyword evidence="1 5" id="KW-0808">Transferase</keyword>
<keyword evidence="9" id="KW-1185">Reference proteome</keyword>
<dbReference type="SUPFAM" id="SSF52540">
    <property type="entry name" value="P-loop containing nucleoside triphosphate hydrolases"/>
    <property type="match status" value="1"/>
</dbReference>
<keyword evidence="4 5" id="KW-0418">Kinase</keyword>
<feature type="binding site" evidence="5">
    <location>
        <begin position="10"/>
        <end position="15"/>
    </location>
    <ligand>
        <name>ATP</name>
        <dbReference type="ChEBI" id="CHEBI:30616"/>
    </ligand>
</feature>
<dbReference type="GO" id="GO:0044209">
    <property type="term" value="P:AMP salvage"/>
    <property type="evidence" value="ECO:0007669"/>
    <property type="project" value="UniProtKB-UniRule"/>
</dbReference>
<evidence type="ECO:0000313" key="8">
    <source>
        <dbReference type="EMBL" id="TWB02373.1"/>
    </source>
</evidence>
<feature type="binding site" evidence="5">
    <location>
        <begin position="85"/>
        <end position="88"/>
    </location>
    <ligand>
        <name>AMP</name>
        <dbReference type="ChEBI" id="CHEBI:456215"/>
    </ligand>
</feature>
<dbReference type="HAMAP" id="MF_00235">
    <property type="entry name" value="Adenylate_kinase_Adk"/>
    <property type="match status" value="1"/>
</dbReference>
<comment type="domain">
    <text evidence="5">Consists of three domains, a large central CORE domain and two small peripheral domains, NMPbind and LID, which undergo movements during catalysis. The LID domain closes over the site of phosphoryl transfer upon ATP binding. Assembling and dissambling the active center during each catalytic cycle provides an effective means to prevent ATP hydrolysis.</text>
</comment>
<dbReference type="EMBL" id="VITK01000003">
    <property type="protein sequence ID" value="TWB02373.1"/>
    <property type="molecule type" value="Genomic_DNA"/>
</dbReference>
<evidence type="ECO:0000313" key="9">
    <source>
        <dbReference type="Proteomes" id="UP000319949"/>
    </source>
</evidence>
<dbReference type="AlphaFoldDB" id="A0A560DZA2"/>
<sequence length="202" mass="21967">MRLVLLGPPGAGKGTQAVRLSQILAIPQLSTGDMLRTAVSERTAIGRQAAEIMERGELVPNDLVVGLSADRIAQPDAGQGFILDGFPRTVAQAESLDDVLGSHQLNCVLELKVDEQHLLDRILGRAMQARECGDAVRADDNKEALSVRLTAYATQTKPLTDYYGAKRLLRTVDASQPIDCVTAALVRAIEESDRVRQQRLIR</sequence>
<comment type="catalytic activity">
    <reaction evidence="5 7">
        <text>AMP + ATP = 2 ADP</text>
        <dbReference type="Rhea" id="RHEA:12973"/>
        <dbReference type="ChEBI" id="CHEBI:30616"/>
        <dbReference type="ChEBI" id="CHEBI:456215"/>
        <dbReference type="ChEBI" id="CHEBI:456216"/>
        <dbReference type="EC" id="2.7.4.3"/>
    </reaction>
</comment>
<organism evidence="8 9">
    <name type="scientific">Bradyrhizobium stylosanthis</name>
    <dbReference type="NCBI Taxonomy" id="1803665"/>
    <lineage>
        <taxon>Bacteria</taxon>
        <taxon>Pseudomonadati</taxon>
        <taxon>Pseudomonadota</taxon>
        <taxon>Alphaproteobacteria</taxon>
        <taxon>Hyphomicrobiales</taxon>
        <taxon>Nitrobacteraceae</taxon>
        <taxon>Bradyrhizobium</taxon>
    </lineage>
</organism>
<protein>
    <recommendedName>
        <fullName evidence="5 7">Adenylate kinase</fullName>
        <shortName evidence="5">AK</shortName>
        <ecNumber evidence="5 7">2.7.4.3</ecNumber>
    </recommendedName>
    <alternativeName>
        <fullName evidence="5">ATP-AMP transphosphorylase</fullName>
    </alternativeName>
    <alternativeName>
        <fullName evidence="5">ATP:AMP phosphotransferase</fullName>
    </alternativeName>
    <alternativeName>
        <fullName evidence="5">Adenylate monophosphate kinase</fullName>
    </alternativeName>
</protein>
<dbReference type="NCBIfam" id="NF011105">
    <property type="entry name" value="PRK14532.1"/>
    <property type="match status" value="1"/>
</dbReference>
<evidence type="ECO:0000256" key="2">
    <source>
        <dbReference type="ARBA" id="ARBA00022727"/>
    </source>
</evidence>
<dbReference type="PROSITE" id="PS00113">
    <property type="entry name" value="ADENYLATE_KINASE"/>
    <property type="match status" value="1"/>
</dbReference>
<reference evidence="8 9" key="1">
    <citation type="submission" date="2019-06" db="EMBL/GenBank/DDBJ databases">
        <title>Genomic Encyclopedia of Type Strains, Phase IV (KMG-V): Genome sequencing to study the core and pangenomes of soil and plant-associated prokaryotes.</title>
        <authorList>
            <person name="Whitman W."/>
        </authorList>
    </citation>
    <scope>NUCLEOTIDE SEQUENCE [LARGE SCALE GENOMIC DNA]</scope>
    <source>
        <strain evidence="8 9">BR 510</strain>
    </source>
</reference>
<dbReference type="Gene3D" id="3.40.50.300">
    <property type="entry name" value="P-loop containing nucleotide triphosphate hydrolases"/>
    <property type="match status" value="1"/>
</dbReference>
<dbReference type="NCBIfam" id="NF001381">
    <property type="entry name" value="PRK00279.1-3"/>
    <property type="match status" value="1"/>
</dbReference>
<evidence type="ECO:0000256" key="3">
    <source>
        <dbReference type="ARBA" id="ARBA00022741"/>
    </source>
</evidence>
<dbReference type="NCBIfam" id="TIGR01351">
    <property type="entry name" value="adk"/>
    <property type="match status" value="1"/>
</dbReference>
<accession>A0A560DZA2</accession>
<feature type="binding site" evidence="5">
    <location>
        <position position="176"/>
    </location>
    <ligand>
        <name>ATP</name>
        <dbReference type="ChEBI" id="CHEBI:30616"/>
    </ligand>
</feature>
<dbReference type="InterPro" id="IPR027417">
    <property type="entry name" value="P-loop_NTPase"/>
</dbReference>
<keyword evidence="3 5" id="KW-0547">Nucleotide-binding</keyword>
<dbReference type="InterPro" id="IPR006259">
    <property type="entry name" value="Adenyl_kin_sub"/>
</dbReference>
<comment type="caution">
    <text evidence="5">Lacks conserved residue(s) required for the propagation of feature annotation.</text>
</comment>
<evidence type="ECO:0000256" key="6">
    <source>
        <dbReference type="RuleBase" id="RU003330"/>
    </source>
</evidence>
<evidence type="ECO:0000256" key="1">
    <source>
        <dbReference type="ARBA" id="ARBA00022679"/>
    </source>
</evidence>
<feature type="binding site" evidence="5">
    <location>
        <position position="125"/>
    </location>
    <ligand>
        <name>ATP</name>
        <dbReference type="ChEBI" id="CHEBI:30616"/>
    </ligand>
</feature>
<dbReference type="GO" id="GO:0004017">
    <property type="term" value="F:AMP kinase activity"/>
    <property type="evidence" value="ECO:0007669"/>
    <property type="project" value="UniProtKB-UniRule"/>
</dbReference>
<dbReference type="NCBIfam" id="NF011100">
    <property type="entry name" value="PRK14527.1"/>
    <property type="match status" value="1"/>
</dbReference>
<keyword evidence="2 5" id="KW-0545">Nucleotide biosynthesis</keyword>
<keyword evidence="5" id="KW-0963">Cytoplasm</keyword>
<feature type="binding site" evidence="5">
    <location>
        <position position="36"/>
    </location>
    <ligand>
        <name>AMP</name>
        <dbReference type="ChEBI" id="CHEBI:456215"/>
    </ligand>
</feature>
<dbReference type="PANTHER" id="PTHR23359">
    <property type="entry name" value="NUCLEOTIDE KINASE"/>
    <property type="match status" value="1"/>
</dbReference>
<evidence type="ECO:0000256" key="4">
    <source>
        <dbReference type="ARBA" id="ARBA00022777"/>
    </source>
</evidence>
<evidence type="ECO:0000256" key="7">
    <source>
        <dbReference type="RuleBase" id="RU003331"/>
    </source>
</evidence>
<keyword evidence="5 7" id="KW-0067">ATP-binding</keyword>
<dbReference type="OrthoDB" id="9805030at2"/>
<feature type="binding site" evidence="5">
    <location>
        <position position="92"/>
    </location>
    <ligand>
        <name>AMP</name>
        <dbReference type="ChEBI" id="CHEBI:456215"/>
    </ligand>
</feature>
<proteinExistence type="inferred from homology"/>
<dbReference type="RefSeq" id="WP_145662143.1">
    <property type="nucleotide sequence ID" value="NZ_VITK01000003.1"/>
</dbReference>
<dbReference type="Proteomes" id="UP000319949">
    <property type="component" value="Unassembled WGS sequence"/>
</dbReference>
<comment type="subcellular location">
    <subcellularLocation>
        <location evidence="5 7">Cytoplasm</location>
    </subcellularLocation>
</comment>
<feature type="binding site" evidence="5">
    <location>
        <position position="137"/>
    </location>
    <ligand>
        <name>AMP</name>
        <dbReference type="ChEBI" id="CHEBI:456215"/>
    </ligand>
</feature>
<comment type="similarity">
    <text evidence="5 6">Belongs to the adenylate kinase family.</text>
</comment>
<name>A0A560DZA2_9BRAD</name>